<proteinExistence type="predicted"/>
<keyword evidence="1" id="KW-1133">Transmembrane helix</keyword>
<keyword evidence="3" id="KW-1185">Reference proteome</keyword>
<gene>
    <name evidence="2" type="ORF">FTO68_05210</name>
</gene>
<dbReference type="EMBL" id="VOTZ01000008">
    <property type="protein sequence ID" value="MCQ1538388.1"/>
    <property type="molecule type" value="Genomic_DNA"/>
</dbReference>
<keyword evidence="1" id="KW-0812">Transmembrane</keyword>
<sequence>MKTGDFPLHPLYPRKLKTEVIEKIGALMTVAFGLVAALAWNTSIQALFREIFGTADNLVAMFSYALIVTMIAVIATIWIARLQVLAIREDEKKSA</sequence>
<dbReference type="InterPro" id="IPR043713">
    <property type="entry name" value="DUF5654"/>
</dbReference>
<name>A0ABD4TKC8_9EURY</name>
<organism evidence="2 3">
    <name type="scientific">Methanocalculus taiwanensis</name>
    <dbReference type="NCBI Taxonomy" id="106207"/>
    <lineage>
        <taxon>Archaea</taxon>
        <taxon>Methanobacteriati</taxon>
        <taxon>Methanobacteriota</taxon>
        <taxon>Stenosarchaea group</taxon>
        <taxon>Methanomicrobia</taxon>
        <taxon>Methanomicrobiales</taxon>
        <taxon>Methanocalculaceae</taxon>
        <taxon>Methanocalculus</taxon>
    </lineage>
</organism>
<dbReference type="AlphaFoldDB" id="A0ABD4TKC8"/>
<dbReference type="Pfam" id="PF18898">
    <property type="entry name" value="DUF5654"/>
    <property type="match status" value="1"/>
</dbReference>
<protein>
    <submittedName>
        <fullName evidence="2">Uncharacterized protein</fullName>
    </submittedName>
</protein>
<reference evidence="2 3" key="1">
    <citation type="submission" date="2019-08" db="EMBL/GenBank/DDBJ databases">
        <authorList>
            <person name="Chen S.-C."/>
            <person name="Lai M.-C."/>
            <person name="You Y.-T."/>
        </authorList>
    </citation>
    <scope>NUCLEOTIDE SEQUENCE [LARGE SCALE GENOMIC DNA]</scope>
    <source>
        <strain evidence="2 3">P2F9704a</strain>
    </source>
</reference>
<evidence type="ECO:0000256" key="1">
    <source>
        <dbReference type="SAM" id="Phobius"/>
    </source>
</evidence>
<keyword evidence="1" id="KW-0472">Membrane</keyword>
<comment type="caution">
    <text evidence="2">The sequence shown here is derived from an EMBL/GenBank/DDBJ whole genome shotgun (WGS) entry which is preliminary data.</text>
</comment>
<feature type="transmembrane region" description="Helical" evidence="1">
    <location>
        <begin position="60"/>
        <end position="80"/>
    </location>
</feature>
<accession>A0ABD4TKC8</accession>
<dbReference type="Proteomes" id="UP001524383">
    <property type="component" value="Unassembled WGS sequence"/>
</dbReference>
<feature type="transmembrane region" description="Helical" evidence="1">
    <location>
        <begin position="20"/>
        <end position="40"/>
    </location>
</feature>
<evidence type="ECO:0000313" key="2">
    <source>
        <dbReference type="EMBL" id="MCQ1538388.1"/>
    </source>
</evidence>
<evidence type="ECO:0000313" key="3">
    <source>
        <dbReference type="Proteomes" id="UP001524383"/>
    </source>
</evidence>